<feature type="region of interest" description="Disordered" evidence="1">
    <location>
        <begin position="1"/>
        <end position="22"/>
    </location>
</feature>
<dbReference type="Proteomes" id="UP000652198">
    <property type="component" value="Unassembled WGS sequence"/>
</dbReference>
<organism evidence="2 3">
    <name type="scientific">Paraburkholderia solitsugae</name>
    <dbReference type="NCBI Taxonomy" id="2675748"/>
    <lineage>
        <taxon>Bacteria</taxon>
        <taxon>Pseudomonadati</taxon>
        <taxon>Pseudomonadota</taxon>
        <taxon>Betaproteobacteria</taxon>
        <taxon>Burkholderiales</taxon>
        <taxon>Burkholderiaceae</taxon>
        <taxon>Paraburkholderia</taxon>
    </lineage>
</organism>
<reference evidence="2 3" key="1">
    <citation type="submission" date="2019-11" db="EMBL/GenBank/DDBJ databases">
        <title>Metabolism of dissolved organic matter in forest soils.</title>
        <authorList>
            <person name="Cyle K.T."/>
            <person name="Wilhelm R.C."/>
            <person name="Martinez C.E."/>
        </authorList>
    </citation>
    <scope>NUCLEOTIDE SEQUENCE [LARGE SCALE GENOMIC DNA]</scope>
    <source>
        <strain evidence="2 3">1N</strain>
    </source>
</reference>
<evidence type="ECO:0000313" key="3">
    <source>
        <dbReference type="Proteomes" id="UP000652198"/>
    </source>
</evidence>
<dbReference type="RefSeq" id="WP_172316336.1">
    <property type="nucleotide sequence ID" value="NZ_WOEY01000131.1"/>
</dbReference>
<evidence type="ECO:0000256" key="1">
    <source>
        <dbReference type="SAM" id="MobiDB-lite"/>
    </source>
</evidence>
<feature type="compositionally biased region" description="Basic and acidic residues" evidence="1">
    <location>
        <begin position="1"/>
        <end position="10"/>
    </location>
</feature>
<protein>
    <submittedName>
        <fullName evidence="2">Uncharacterized protein</fullName>
    </submittedName>
</protein>
<gene>
    <name evidence="2" type="ORF">GNZ12_33700</name>
</gene>
<comment type="caution">
    <text evidence="2">The sequence shown here is derived from an EMBL/GenBank/DDBJ whole genome shotgun (WGS) entry which is preliminary data.</text>
</comment>
<accession>A0ABX2C1W1</accession>
<proteinExistence type="predicted"/>
<keyword evidence="3" id="KW-1185">Reference proteome</keyword>
<evidence type="ECO:0000313" key="2">
    <source>
        <dbReference type="EMBL" id="NPT46193.1"/>
    </source>
</evidence>
<name>A0ABX2C1W1_9BURK</name>
<sequence>MNERLPDRKQGPAKTKKANKKATACRGFHDSNCLRLCAARIRDEASGAPKGAASGDVGVRIGCGSCAKEYDKESAGVNHEFAQIRTKSGFVQVCQLADFDLMNGPIVIRSGHSPRQTAFARSASLVKESA</sequence>
<dbReference type="EMBL" id="WOEY01000131">
    <property type="protein sequence ID" value="NPT46193.1"/>
    <property type="molecule type" value="Genomic_DNA"/>
</dbReference>